<dbReference type="SUPFAM" id="SSF56672">
    <property type="entry name" value="DNA/RNA polymerases"/>
    <property type="match status" value="1"/>
</dbReference>
<dbReference type="Pfam" id="PF00078">
    <property type="entry name" value="RVT_1"/>
    <property type="match status" value="1"/>
</dbReference>
<gene>
    <name evidence="3" type="primary">Necator_chrX.g26525</name>
    <name evidence="3" type="ORF">RB195_026358</name>
</gene>
<dbReference type="InterPro" id="IPR000477">
    <property type="entry name" value="RT_dom"/>
</dbReference>
<feature type="region of interest" description="Disordered" evidence="1">
    <location>
        <begin position="681"/>
        <end position="707"/>
    </location>
</feature>
<protein>
    <recommendedName>
        <fullName evidence="2">Reverse transcriptase domain-containing protein</fullName>
    </recommendedName>
</protein>
<keyword evidence="4" id="KW-1185">Reference proteome</keyword>
<dbReference type="PANTHER" id="PTHR47027:SF20">
    <property type="entry name" value="REVERSE TRANSCRIPTASE-LIKE PROTEIN WITH RNA-DIRECTED DNA POLYMERASE DOMAIN"/>
    <property type="match status" value="1"/>
</dbReference>
<dbReference type="Proteomes" id="UP001303046">
    <property type="component" value="Unassembled WGS sequence"/>
</dbReference>
<evidence type="ECO:0000313" key="4">
    <source>
        <dbReference type="Proteomes" id="UP001303046"/>
    </source>
</evidence>
<proteinExistence type="predicted"/>
<dbReference type="PANTHER" id="PTHR47027">
    <property type="entry name" value="REVERSE TRANSCRIPTASE DOMAIN-CONTAINING PROTEIN"/>
    <property type="match status" value="1"/>
</dbReference>
<evidence type="ECO:0000256" key="1">
    <source>
        <dbReference type="SAM" id="MobiDB-lite"/>
    </source>
</evidence>
<dbReference type="CDD" id="cd01650">
    <property type="entry name" value="RT_nLTR_like"/>
    <property type="match status" value="1"/>
</dbReference>
<comment type="caution">
    <text evidence="3">The sequence shown here is derived from an EMBL/GenBank/DDBJ whole genome shotgun (WGS) entry which is preliminary data.</text>
</comment>
<evidence type="ECO:0000313" key="3">
    <source>
        <dbReference type="EMBL" id="KAK6767038.1"/>
    </source>
</evidence>
<dbReference type="InterPro" id="IPR043502">
    <property type="entry name" value="DNA/RNA_pol_sf"/>
</dbReference>
<name>A0ABR1EWQ9_NECAM</name>
<dbReference type="EMBL" id="JAVFWL010000006">
    <property type="protein sequence ID" value="KAK6767038.1"/>
    <property type="molecule type" value="Genomic_DNA"/>
</dbReference>
<sequence length="882" mass="100681">MSFQRFSRPKYDMLSCRIEKVLDEGQTCEQAGFRKGFSTIDHIHTVSKLVEVPRKYKPLCLTFIDLKKAFDQVETEAVLDNQGVPTQYIKVLRELYTNFTTGIAPFYNNIIIDVKRGVRQGDTISPKIFTDIFENAMGKLEWDEMGVKVDGRQLHHLRFADDIVLITPSISQPERMLTEFDETCGCIGLQPNLQKTMFMRNGCVSDAPFTLKGTNISECTSYVHLSRELNMMNDLTPELGRRRRAAWRAYKSIEDVVKKTRNTRLRAHLFNTTVLPALTYASETWAFRKQEENAVNVIERAIERVMLGVSRFTQVRDGIRRRPPTRGSDFFTKSFKEKYDALRVPRGRRNHWATLARDRDKWKNYWLPLDQLEDQRESRVGRQDPIKKTLVTRSCGTWWSVALPSLANESASLYYCGYIERRCRHSLQRPSWHGESPKLKQKETEKPYCHVEVIFEGTKCSSEITVHYNVAPHWSPSLEAEITERQCEYTYTSIVCFCIGDKCNAPEKLKRIFAKEIARKDSFQELQLLLCFVNDGNLFVNGTNPFIPPHLSSTTDNVKCHPSVQSRGYVARPRVADRGLIADQKRHCACPETQVDSGDGLPISADPGLTHDIPVSRTSVRPKVCNQVTGRCKGGGLESPPTNKLHMSTPGERKFSQKLMGLEACNLPICFKIFTQNTVIEKSPDSGGKPGTEHQPSSLRWTRESPGGGYRNEIDHIIVNKRFCLTDVAVVPKFYTGSDHRLLRGRFSFTRRAEKAAKFRERISRTIISWDLFATLAGFWDIPQWTASMRNMTGSLNTLTTARRRLSFKSTKRRLSLETLELIRQRGAARAAGNQEFTSELARFCREAIKEDLKERRAEVLAEAAEAGKAFARPVETSPVAK</sequence>
<dbReference type="PROSITE" id="PS50878">
    <property type="entry name" value="RT_POL"/>
    <property type="match status" value="1"/>
</dbReference>
<accession>A0ABR1EWQ9</accession>
<organism evidence="3 4">
    <name type="scientific">Necator americanus</name>
    <name type="common">Human hookworm</name>
    <dbReference type="NCBI Taxonomy" id="51031"/>
    <lineage>
        <taxon>Eukaryota</taxon>
        <taxon>Metazoa</taxon>
        <taxon>Ecdysozoa</taxon>
        <taxon>Nematoda</taxon>
        <taxon>Chromadorea</taxon>
        <taxon>Rhabditida</taxon>
        <taxon>Rhabditina</taxon>
        <taxon>Rhabditomorpha</taxon>
        <taxon>Strongyloidea</taxon>
        <taxon>Ancylostomatidae</taxon>
        <taxon>Bunostominae</taxon>
        <taxon>Necator</taxon>
    </lineage>
</organism>
<feature type="domain" description="Reverse transcriptase" evidence="2">
    <location>
        <begin position="1"/>
        <end position="216"/>
    </location>
</feature>
<reference evidence="3 4" key="1">
    <citation type="submission" date="2023-08" db="EMBL/GenBank/DDBJ databases">
        <title>A Necator americanus chromosomal reference genome.</title>
        <authorList>
            <person name="Ilik V."/>
            <person name="Petrzelkova K.J."/>
            <person name="Pardy F."/>
            <person name="Fuh T."/>
            <person name="Niatou-Singa F.S."/>
            <person name="Gouil Q."/>
            <person name="Baker L."/>
            <person name="Ritchie M.E."/>
            <person name="Jex A.R."/>
            <person name="Gazzola D."/>
            <person name="Li H."/>
            <person name="Toshio Fujiwara R."/>
            <person name="Zhan B."/>
            <person name="Aroian R.V."/>
            <person name="Pafco B."/>
            <person name="Schwarz E.M."/>
        </authorList>
    </citation>
    <scope>NUCLEOTIDE SEQUENCE [LARGE SCALE GENOMIC DNA]</scope>
    <source>
        <strain evidence="3 4">Aroian</strain>
        <tissue evidence="3">Whole animal</tissue>
    </source>
</reference>
<evidence type="ECO:0000259" key="2">
    <source>
        <dbReference type="PROSITE" id="PS50878"/>
    </source>
</evidence>